<dbReference type="EMBL" id="CM007905">
    <property type="protein sequence ID" value="OTF92410.1"/>
    <property type="molecule type" value="Genomic_DNA"/>
</dbReference>
<dbReference type="CDD" id="cd08771">
    <property type="entry name" value="DLP_1"/>
    <property type="match status" value="1"/>
</dbReference>
<dbReference type="SMART" id="SM00053">
    <property type="entry name" value="DYNc"/>
    <property type="match status" value="1"/>
</dbReference>
<reference evidence="5" key="1">
    <citation type="journal article" date="2017" name="Nature">
        <title>The sunflower genome provides insights into oil metabolism, flowering and Asterid evolution.</title>
        <authorList>
            <person name="Badouin H."/>
            <person name="Gouzy J."/>
            <person name="Grassa C.J."/>
            <person name="Murat F."/>
            <person name="Staton S.E."/>
            <person name="Cottret L."/>
            <person name="Lelandais-Briere C."/>
            <person name="Owens G.L."/>
            <person name="Carrere S."/>
            <person name="Mayjonade B."/>
            <person name="Legrand L."/>
            <person name="Gill N."/>
            <person name="Kane N.C."/>
            <person name="Bowers J.E."/>
            <person name="Hubner S."/>
            <person name="Bellec A."/>
            <person name="Berard A."/>
            <person name="Berges H."/>
            <person name="Blanchet N."/>
            <person name="Boniface M.C."/>
            <person name="Brunel D."/>
            <person name="Catrice O."/>
            <person name="Chaidir N."/>
            <person name="Claudel C."/>
            <person name="Donnadieu C."/>
            <person name="Faraut T."/>
            <person name="Fievet G."/>
            <person name="Helmstetter N."/>
            <person name="King M."/>
            <person name="Knapp S.J."/>
            <person name="Lai Z."/>
            <person name="Le Paslier M.C."/>
            <person name="Lippi Y."/>
            <person name="Lorenzon L."/>
            <person name="Mandel J.R."/>
            <person name="Marage G."/>
            <person name="Marchand G."/>
            <person name="Marquand E."/>
            <person name="Bret-Mestries E."/>
            <person name="Morien E."/>
            <person name="Nambeesan S."/>
            <person name="Nguyen T."/>
            <person name="Pegot-Espagnet P."/>
            <person name="Pouilly N."/>
            <person name="Raftis F."/>
            <person name="Sallet E."/>
            <person name="Schiex T."/>
            <person name="Thomas J."/>
            <person name="Vandecasteele C."/>
            <person name="Vares D."/>
            <person name="Vear F."/>
            <person name="Vautrin S."/>
            <person name="Crespi M."/>
            <person name="Mangin B."/>
            <person name="Burke J.M."/>
            <person name="Salse J."/>
            <person name="Munos S."/>
            <person name="Vincourt P."/>
            <person name="Rieseberg L.H."/>
            <person name="Langlade N.B."/>
        </authorList>
    </citation>
    <scope>NUCLEOTIDE SEQUENCE [LARGE SCALE GENOMIC DNA]</scope>
    <source>
        <strain evidence="5">cv. SF193</strain>
    </source>
</reference>
<dbReference type="InterPro" id="IPR045063">
    <property type="entry name" value="Dynamin_N"/>
</dbReference>
<protein>
    <submittedName>
        <fullName evidence="4">Putative dynamin central domain-containing protein</fullName>
    </submittedName>
</protein>
<dbReference type="PRINTS" id="PR00195">
    <property type="entry name" value="DYNAMIN"/>
</dbReference>
<evidence type="ECO:0000313" key="4">
    <source>
        <dbReference type="EMBL" id="OTF92410.1"/>
    </source>
</evidence>
<proteinExistence type="predicted"/>
<dbReference type="InterPro" id="IPR027417">
    <property type="entry name" value="P-loop_NTPase"/>
</dbReference>
<dbReference type="InterPro" id="IPR000375">
    <property type="entry name" value="Dynamin_stalk"/>
</dbReference>
<dbReference type="InterPro" id="IPR022812">
    <property type="entry name" value="Dynamin"/>
</dbReference>
<evidence type="ECO:0000256" key="2">
    <source>
        <dbReference type="ARBA" id="ARBA00023134"/>
    </source>
</evidence>
<gene>
    <name evidence="4" type="ORF">HannXRQ_Chr16g0521561</name>
</gene>
<dbReference type="AlphaFoldDB" id="A0A251S143"/>
<dbReference type="GO" id="GO:0016020">
    <property type="term" value="C:membrane"/>
    <property type="evidence" value="ECO:0000318"/>
    <property type="project" value="GO_Central"/>
</dbReference>
<dbReference type="InParanoid" id="A0A251S143"/>
<keyword evidence="1" id="KW-0547">Nucleotide-binding</keyword>
<dbReference type="Gene3D" id="3.40.50.300">
    <property type="entry name" value="P-loop containing nucleotide triphosphate hydrolases"/>
    <property type="match status" value="2"/>
</dbReference>
<accession>A0A251S143</accession>
<dbReference type="GO" id="GO:0003924">
    <property type="term" value="F:GTPase activity"/>
    <property type="evidence" value="ECO:0000318"/>
    <property type="project" value="GO_Central"/>
</dbReference>
<dbReference type="Pfam" id="PF00350">
    <property type="entry name" value="Dynamin_N"/>
    <property type="match status" value="2"/>
</dbReference>
<dbReference type="Pfam" id="PF01031">
    <property type="entry name" value="Dynamin_M"/>
    <property type="match status" value="1"/>
</dbReference>
<keyword evidence="2" id="KW-0342">GTP-binding</keyword>
<evidence type="ECO:0000256" key="1">
    <source>
        <dbReference type="ARBA" id="ARBA00022741"/>
    </source>
</evidence>
<sequence length="435" mass="50057">MNVRLYSLVNVCLSSLSSGKSSVLESIVGRDFLPRGSGNVTRRPLVLQLHKTEGMQEEYAEFGHMPHRRFTDFSLLRKEIQDETVRITETSKQISPIPIHLSIYSPNVLRVLDVLDSFKFRKMLFVLERLNSFSKDETKFKIQIFMLRIVRKLVTYHINFSPTCRTFCPCVRTIERYLSISKDHPSNKEIRKMNRSARKIISSSKDQKDFEGSILKCTKDQPCPTSKGVRKICDMCSKDARKICDMCSKDFERSSFEAVLVFIFRLMQVFRRIQMLWNFMNSDSVIRQQRTRGNLLMQILSQLLILAISPANQDIATSDAMKLAREVDPSGERTFGVLTKLDLMDKGTNALDVLEGRAYRLQHPWVGIVNRSQADINKNTDMIYARRSEWEYFATSPDYGHLASKMGSEYLAKLLSQVSSAHYEVQISILGLITD</sequence>
<feature type="domain" description="Dynamin GTPase" evidence="3">
    <location>
        <begin position="2"/>
        <end position="379"/>
    </location>
</feature>
<dbReference type="GO" id="GO:0005737">
    <property type="term" value="C:cytoplasm"/>
    <property type="evidence" value="ECO:0000318"/>
    <property type="project" value="GO_Central"/>
</dbReference>
<organism evidence="4 5">
    <name type="scientific">Helianthus annuus</name>
    <name type="common">Common sunflower</name>
    <dbReference type="NCBI Taxonomy" id="4232"/>
    <lineage>
        <taxon>Eukaryota</taxon>
        <taxon>Viridiplantae</taxon>
        <taxon>Streptophyta</taxon>
        <taxon>Embryophyta</taxon>
        <taxon>Tracheophyta</taxon>
        <taxon>Spermatophyta</taxon>
        <taxon>Magnoliopsida</taxon>
        <taxon>eudicotyledons</taxon>
        <taxon>Gunneridae</taxon>
        <taxon>Pentapetalae</taxon>
        <taxon>asterids</taxon>
        <taxon>campanulids</taxon>
        <taxon>Asterales</taxon>
        <taxon>Asteraceae</taxon>
        <taxon>Asteroideae</taxon>
        <taxon>Heliantheae alliance</taxon>
        <taxon>Heliantheae</taxon>
        <taxon>Helianthus</taxon>
    </lineage>
</organism>
<evidence type="ECO:0000313" key="5">
    <source>
        <dbReference type="Proteomes" id="UP000215914"/>
    </source>
</evidence>
<dbReference type="GO" id="GO:0008017">
    <property type="term" value="F:microtubule binding"/>
    <property type="evidence" value="ECO:0000318"/>
    <property type="project" value="GO_Central"/>
</dbReference>
<dbReference type="Proteomes" id="UP000215914">
    <property type="component" value="Chromosome 16"/>
</dbReference>
<dbReference type="GO" id="GO:0005874">
    <property type="term" value="C:microtubule"/>
    <property type="evidence" value="ECO:0000318"/>
    <property type="project" value="GO_Central"/>
</dbReference>
<dbReference type="PANTHER" id="PTHR11566">
    <property type="entry name" value="DYNAMIN"/>
    <property type="match status" value="1"/>
</dbReference>
<dbReference type="PANTHER" id="PTHR11566:SF151">
    <property type="entry name" value="PHRAGMOPLASTIN DRP1E"/>
    <property type="match status" value="1"/>
</dbReference>
<dbReference type="SUPFAM" id="SSF52540">
    <property type="entry name" value="P-loop containing nucleoside triphosphate hydrolases"/>
    <property type="match status" value="2"/>
</dbReference>
<keyword evidence="5" id="KW-1185">Reference proteome</keyword>
<evidence type="ECO:0000259" key="3">
    <source>
        <dbReference type="SMART" id="SM00053"/>
    </source>
</evidence>
<dbReference type="InterPro" id="IPR001401">
    <property type="entry name" value="Dynamin_GTPase"/>
</dbReference>
<dbReference type="GO" id="GO:0005525">
    <property type="term" value="F:GTP binding"/>
    <property type="evidence" value="ECO:0007669"/>
    <property type="project" value="InterPro"/>
</dbReference>
<name>A0A251S143_HELAN</name>